<dbReference type="AlphaFoldDB" id="A0A0J6VFH3"/>
<keyword evidence="2" id="KW-1185">Reference proteome</keyword>
<dbReference type="EMBL" id="JYNX01000088">
    <property type="protein sequence ID" value="KMO69765.1"/>
    <property type="molecule type" value="Genomic_DNA"/>
</dbReference>
<dbReference type="RefSeq" id="WP_048421342.1">
    <property type="nucleotide sequence ID" value="NZ_JYNX01000088.1"/>
</dbReference>
<dbReference type="SUPFAM" id="SSF159245">
    <property type="entry name" value="AttH-like"/>
    <property type="match status" value="1"/>
</dbReference>
<reference evidence="1 2" key="1">
    <citation type="journal article" date="2015" name="Genome Biol. Evol.">
        <title>Characterization of Three Mycobacterium spp. with Potential Use in Bioremediation by Genome Sequencing and Comparative Genomics.</title>
        <authorList>
            <person name="Das S."/>
            <person name="Pettersson B.M."/>
            <person name="Behra P.R."/>
            <person name="Ramesh M."/>
            <person name="Dasgupta S."/>
            <person name="Bhattacharya A."/>
            <person name="Kirsebom L.A."/>
        </authorList>
    </citation>
    <scope>NUCLEOTIDE SEQUENCE [LARGE SCALE GENOMIC DNA]</scope>
    <source>
        <strain evidence="1 2">DSM 44219</strain>
    </source>
</reference>
<name>A0A0J6VFH3_MYCCU</name>
<sequence>MTAVLAQSDFVRAPLLADTDDFKEWHHFVIHGPGTHVLVNFSLAGHQSARVIVVVHDGRWTGVVERCDPSQVAVSHDLGELSIAASTMRVRPDGYRVRIDLPRRGIRGEMEFTSVSRPFVVNNQPVGEGRMSWLFVPRLRTTGWLRLDDRDMVFDDHLAYHDHNWGRFRWGGDFGWTWGTVVPKERANPWSMVFLQMTDRRRLRFTSQAVYVWHRDEPAAMLLRSAVDTRLHGTLAGADCTLPAPMGLIVDGTVPGVPQRLEIRAQRLDDSVRAEFRPSSYARLAHPSEVDLDRCTVLCEAAGTARVTGTVRGEQMDFDGAAVFEFLHG</sequence>
<evidence type="ECO:0000313" key="1">
    <source>
        <dbReference type="EMBL" id="KMO69765.1"/>
    </source>
</evidence>
<dbReference type="PATRIC" id="fig|1800.3.peg.5513"/>
<dbReference type="OrthoDB" id="4690318at2"/>
<comment type="caution">
    <text evidence="1">The sequence shown here is derived from an EMBL/GenBank/DDBJ whole genome shotgun (WGS) entry which is preliminary data.</text>
</comment>
<accession>A0A0J6VFH3</accession>
<evidence type="ECO:0000313" key="2">
    <source>
        <dbReference type="Proteomes" id="UP000036176"/>
    </source>
</evidence>
<proteinExistence type="predicted"/>
<dbReference type="Proteomes" id="UP000036176">
    <property type="component" value="Unassembled WGS sequence"/>
</dbReference>
<protein>
    <submittedName>
        <fullName evidence="1">Hydroxyneurosporene synthase (CrtC)</fullName>
    </submittedName>
</protein>
<organism evidence="1 2">
    <name type="scientific">Mycolicibacterium chubuense</name>
    <name type="common">Mycobacterium chubuense</name>
    <dbReference type="NCBI Taxonomy" id="1800"/>
    <lineage>
        <taxon>Bacteria</taxon>
        <taxon>Bacillati</taxon>
        <taxon>Actinomycetota</taxon>
        <taxon>Actinomycetes</taxon>
        <taxon>Mycobacteriales</taxon>
        <taxon>Mycobacteriaceae</taxon>
        <taxon>Mycolicibacterium</taxon>
    </lineage>
</organism>
<gene>
    <name evidence="1" type="ORF">MCHUDSM44219_05475</name>
</gene>